<dbReference type="InterPro" id="IPR039448">
    <property type="entry name" value="Beta_helix"/>
</dbReference>
<dbReference type="Gene3D" id="2.160.20.10">
    <property type="entry name" value="Single-stranded right-handed beta-helix, Pectin lyase-like"/>
    <property type="match status" value="1"/>
</dbReference>
<accession>A0A931AIR1</accession>
<dbReference type="InterPro" id="IPR012334">
    <property type="entry name" value="Pectin_lyas_fold"/>
</dbReference>
<organism evidence="2 3">
    <name type="scientific">Nonomuraea cypriaca</name>
    <dbReference type="NCBI Taxonomy" id="1187855"/>
    <lineage>
        <taxon>Bacteria</taxon>
        <taxon>Bacillati</taxon>
        <taxon>Actinomycetota</taxon>
        <taxon>Actinomycetes</taxon>
        <taxon>Streptosporangiales</taxon>
        <taxon>Streptosporangiaceae</taxon>
        <taxon>Nonomuraea</taxon>
    </lineage>
</organism>
<evidence type="ECO:0000313" key="2">
    <source>
        <dbReference type="EMBL" id="MBF8190900.1"/>
    </source>
</evidence>
<evidence type="ECO:0000259" key="1">
    <source>
        <dbReference type="Pfam" id="PF13229"/>
    </source>
</evidence>
<gene>
    <name evidence="2" type="ORF">ITP53_35390</name>
</gene>
<dbReference type="RefSeq" id="WP_195899814.1">
    <property type="nucleotide sequence ID" value="NZ_JADOGI010000139.1"/>
</dbReference>
<name>A0A931AIR1_9ACTN</name>
<sequence length="502" mass="52745">MSAFVAAVAPGQAAATTTGTTYYVDCDSGKDSAKGLSPQTAWRSLERVNSVVFKPGDSILFRRGTTCEGVLKPQGSGTTRDPIVIGAYGSGALPAINGGGARATVFLYNVQGWEIRDLDISNPATRDGNARAGIYVLLENFGTGKGYTVKNVKIHDVPGCDCLQPELENSGGVIFKAAGSEVPTGFDGITITRNTISGVDNTGIGVVSQWSKRDLYPAGTNSFVGIPRVNVSWNKLTDMGGDGILVMNGIDSVMEYNTVEGFGLRASASHAAIVSFNSDGSVAQYNEISGGSDTPPSFALSVDAGNRDLVYQYNYSHDNDGPFILFCAFVGSYAENATIRYNVSQNDQDLLLGDFEVPVVANGCDNGITNVKFYNNVIYSPTADVIVGSRGDHTPIEFANNIFYGKPGGSEIHDAVGVYDHNLYHNVVVPSHHANPVLGDPKFVSAGSSYGVLSALGYRLRCGSPAIGAGIAIPDNGGHDLYGNPVPATRPNIGVHQGSCVN</sequence>
<dbReference type="SMART" id="SM00710">
    <property type="entry name" value="PbH1"/>
    <property type="match status" value="6"/>
</dbReference>
<keyword evidence="3" id="KW-1185">Reference proteome</keyword>
<dbReference type="InterPro" id="IPR011050">
    <property type="entry name" value="Pectin_lyase_fold/virulence"/>
</dbReference>
<reference evidence="2" key="1">
    <citation type="submission" date="2020-11" db="EMBL/GenBank/DDBJ databases">
        <title>Whole-genome analyses of Nonomuraea sp. K274.</title>
        <authorList>
            <person name="Veyisoglu A."/>
        </authorList>
    </citation>
    <scope>NUCLEOTIDE SEQUENCE</scope>
    <source>
        <strain evidence="2">K274</strain>
    </source>
</reference>
<evidence type="ECO:0000313" key="3">
    <source>
        <dbReference type="Proteomes" id="UP000605361"/>
    </source>
</evidence>
<comment type="caution">
    <text evidence="2">The sequence shown here is derived from an EMBL/GenBank/DDBJ whole genome shotgun (WGS) entry which is preliminary data.</text>
</comment>
<dbReference type="SUPFAM" id="SSF51126">
    <property type="entry name" value="Pectin lyase-like"/>
    <property type="match status" value="1"/>
</dbReference>
<dbReference type="EMBL" id="JADOGI010000139">
    <property type="protein sequence ID" value="MBF8190900.1"/>
    <property type="molecule type" value="Genomic_DNA"/>
</dbReference>
<dbReference type="Proteomes" id="UP000605361">
    <property type="component" value="Unassembled WGS sequence"/>
</dbReference>
<dbReference type="InterPro" id="IPR006626">
    <property type="entry name" value="PbH1"/>
</dbReference>
<dbReference type="AlphaFoldDB" id="A0A931AIR1"/>
<protein>
    <recommendedName>
        <fullName evidence="1">Right handed beta helix domain-containing protein</fullName>
    </recommendedName>
</protein>
<dbReference type="Pfam" id="PF13229">
    <property type="entry name" value="Beta_helix"/>
    <property type="match status" value="1"/>
</dbReference>
<proteinExistence type="predicted"/>
<feature type="domain" description="Right handed beta helix" evidence="1">
    <location>
        <begin position="187"/>
        <end position="342"/>
    </location>
</feature>